<dbReference type="OrthoDB" id="9991317at2759"/>
<dbReference type="Pfam" id="PF12770">
    <property type="entry name" value="CHAT"/>
    <property type="match status" value="1"/>
</dbReference>
<keyword evidence="1" id="KW-0802">TPR repeat</keyword>
<dbReference type="Gene3D" id="1.25.40.10">
    <property type="entry name" value="Tetratricopeptide repeat domain"/>
    <property type="match status" value="2"/>
</dbReference>
<evidence type="ECO:0000313" key="3">
    <source>
        <dbReference type="EMBL" id="KAJ3512766.1"/>
    </source>
</evidence>
<protein>
    <recommendedName>
        <fullName evidence="2">CHAT domain-containing protein</fullName>
    </recommendedName>
</protein>
<reference evidence="3" key="1">
    <citation type="submission" date="2022-07" db="EMBL/GenBank/DDBJ databases">
        <title>Genome Sequence of Agrocybe chaxingu.</title>
        <authorList>
            <person name="Buettner E."/>
        </authorList>
    </citation>
    <scope>NUCLEOTIDE SEQUENCE</scope>
    <source>
        <strain evidence="3">MP-N11</strain>
    </source>
</reference>
<keyword evidence="4" id="KW-1185">Reference proteome</keyword>
<dbReference type="InterPro" id="IPR024983">
    <property type="entry name" value="CHAT_dom"/>
</dbReference>
<dbReference type="EMBL" id="JANKHO010000237">
    <property type="protein sequence ID" value="KAJ3512766.1"/>
    <property type="molecule type" value="Genomic_DNA"/>
</dbReference>
<feature type="domain" description="CHAT" evidence="2">
    <location>
        <begin position="782"/>
        <end position="1040"/>
    </location>
</feature>
<evidence type="ECO:0000256" key="1">
    <source>
        <dbReference type="PROSITE-ProRule" id="PRU00339"/>
    </source>
</evidence>
<dbReference type="InterPro" id="IPR011990">
    <property type="entry name" value="TPR-like_helical_dom_sf"/>
</dbReference>
<proteinExistence type="predicted"/>
<dbReference type="AlphaFoldDB" id="A0A9W8K4U6"/>
<dbReference type="SUPFAM" id="SSF48452">
    <property type="entry name" value="TPR-like"/>
    <property type="match status" value="1"/>
</dbReference>
<accession>A0A9W8K4U6</accession>
<dbReference type="PROSITE" id="PS50005">
    <property type="entry name" value="TPR"/>
    <property type="match status" value="1"/>
</dbReference>
<organism evidence="3 4">
    <name type="scientific">Agrocybe chaxingu</name>
    <dbReference type="NCBI Taxonomy" id="84603"/>
    <lineage>
        <taxon>Eukaryota</taxon>
        <taxon>Fungi</taxon>
        <taxon>Dikarya</taxon>
        <taxon>Basidiomycota</taxon>
        <taxon>Agaricomycotina</taxon>
        <taxon>Agaricomycetes</taxon>
        <taxon>Agaricomycetidae</taxon>
        <taxon>Agaricales</taxon>
        <taxon>Agaricineae</taxon>
        <taxon>Strophariaceae</taxon>
        <taxon>Agrocybe</taxon>
    </lineage>
</organism>
<sequence>MSIPTSADDSAAFRADILAYIGKSARSIVSDSRTPTTKMINTSISCLEQAIALIPDTDPVKAERWHDLAKAYRERFEMLGQEEDITKAITALRKALEIAPSGKSKNITFFNDLTNAYRLRFEHNDCGEEIRNGLLASDEALLLCPPSDEQFLTVLTSRGSLLLRAFEHSGNMKDLNAGISVLEDAVQRTPLDSDDLPHRLHNLTSERALDKTPSTSSTRFLFLQSLSAFHLARFEQDSDAADLENSILLAEQAVQLSPQGRPEQIYSLTSLGYSLLRRFEYSGNLVDIDNSISALKRADSLLAQGRSKAMCVNSLGQASLLRFARLSNFADLDTSISSFQAAISLTPDTDVAKPAYLNNLSGAFQTRISSLHQAIRLLADDHPFKPGFLSNLGDSYLKRYNRLGGIEDLNLSIQANKQAVALTPENHTRKPIRLLHLGKAYLKRFEDHTKECAHLKEAMWTLYEAVNLTPDGHPFKVDCLTWLGICTRNFFDVFRMVDGLDKAINSYKRAATSPSGEPALRYAAGMLWAHTARIRHGPSQQAIDAYSVALDLLPRIAWLGSDIASRHKELANKGDDAPKAAVAAIEMGEYGTALEWLEQGRSVVWGQLLQLRSPVDHLRSVNETLADELLRVSRELDGISTRQTQTSGSKQVKEDGLQSLEEVAQRHRRLAEEWEELVGKVRSLPGFETFLRPKKLAELRKAAREGPVVFLNIHHLQCDALIIQSDQESDPILHVPFSSFSIKKAQELQLSLKQLLGLSGVRVRGGHQVKFLPGQQGPSFEKILSTLWTEIVKPVLDKLNYKVSSSSTPPRIWWCATGPVAFLPLHAAGLYTTPQEGTKVFKYVTSSYTPTLTALLGDPPKKDSQFHGILAISQPTTPNQSPLPKTENEVERIRQHCISTGQPLEWLNKSEATISNVLQGMMNHNWVHLACHAVQRVDAPTQSAFCLHQGRLELSEIIARCKSLPLAELAFLSACQTASGDEKLSEEAVHLAAGMMLAGYKSVVATMWSIRDRDAPLVADGVYRQLLCRLETGSTMREERPDSTRSAHALHCAVRELREVVGEKAHKPITTAWDDGEFEFPALLNVIHDPGLVDEAIGGEREGRAGVLSGAEAQIGIT</sequence>
<dbReference type="Proteomes" id="UP001148786">
    <property type="component" value="Unassembled WGS sequence"/>
</dbReference>
<gene>
    <name evidence="3" type="ORF">NLJ89_g3329</name>
</gene>
<name>A0A9W8K4U6_9AGAR</name>
<evidence type="ECO:0000313" key="4">
    <source>
        <dbReference type="Proteomes" id="UP001148786"/>
    </source>
</evidence>
<evidence type="ECO:0000259" key="2">
    <source>
        <dbReference type="Pfam" id="PF12770"/>
    </source>
</evidence>
<feature type="repeat" description="TPR" evidence="1">
    <location>
        <begin position="69"/>
        <end position="102"/>
    </location>
</feature>
<dbReference type="InterPro" id="IPR019734">
    <property type="entry name" value="TPR_rpt"/>
</dbReference>
<comment type="caution">
    <text evidence="3">The sequence shown here is derived from an EMBL/GenBank/DDBJ whole genome shotgun (WGS) entry which is preliminary data.</text>
</comment>